<keyword evidence="5" id="KW-0804">Transcription</keyword>
<dbReference type="PROSITE" id="PS50043">
    <property type="entry name" value="HTH_LUXR_2"/>
    <property type="match status" value="1"/>
</dbReference>
<proteinExistence type="predicted"/>
<evidence type="ECO:0000259" key="9">
    <source>
        <dbReference type="PROSITE" id="PS50110"/>
    </source>
</evidence>
<name>A0A953LJG5_SYMTR</name>
<dbReference type="InterPro" id="IPR011006">
    <property type="entry name" value="CheY-like_superfamily"/>
</dbReference>
<dbReference type="InterPro" id="IPR001789">
    <property type="entry name" value="Sig_transdc_resp-reg_receiver"/>
</dbReference>
<evidence type="ECO:0000256" key="6">
    <source>
        <dbReference type="ARBA" id="ARBA00024867"/>
    </source>
</evidence>
<dbReference type="SUPFAM" id="SSF46894">
    <property type="entry name" value="C-terminal effector domain of the bipartite response regulators"/>
    <property type="match status" value="1"/>
</dbReference>
<comment type="function">
    <text evidence="6">May play the central regulatory role in sporulation. It may be an element of the effector pathway responsible for the activation of sporulation genes in response to nutritional stress. Spo0A may act in concert with spo0H (a sigma factor) to control the expression of some genes that are critical to the sporulation process.</text>
</comment>
<dbReference type="PANTHER" id="PTHR43214:SF24">
    <property type="entry name" value="TRANSCRIPTIONAL REGULATORY PROTEIN NARL-RELATED"/>
    <property type="match status" value="1"/>
</dbReference>
<dbReference type="OMA" id="EYENGQQ"/>
<dbReference type="Proteomes" id="UP000732377">
    <property type="component" value="Unassembled WGS sequence"/>
</dbReference>
<evidence type="ECO:0000313" key="10">
    <source>
        <dbReference type="EMBL" id="MBY6277129.1"/>
    </source>
</evidence>
<comment type="caution">
    <text evidence="10">The sequence shown here is derived from an EMBL/GenBank/DDBJ whole genome shotgun (WGS) entry which is preliminary data.</text>
</comment>
<evidence type="ECO:0000256" key="1">
    <source>
        <dbReference type="ARBA" id="ARBA00018672"/>
    </source>
</evidence>
<dbReference type="SMART" id="SM00421">
    <property type="entry name" value="HTH_LUXR"/>
    <property type="match status" value="1"/>
</dbReference>
<evidence type="ECO:0000259" key="8">
    <source>
        <dbReference type="PROSITE" id="PS50043"/>
    </source>
</evidence>
<feature type="domain" description="Response regulatory" evidence="9">
    <location>
        <begin position="7"/>
        <end position="123"/>
    </location>
</feature>
<dbReference type="InterPro" id="IPR058245">
    <property type="entry name" value="NreC/VraR/RcsB-like_REC"/>
</dbReference>
<keyword evidence="2 7" id="KW-0597">Phosphoprotein</keyword>
<feature type="domain" description="HTH luxR-type" evidence="8">
    <location>
        <begin position="154"/>
        <end position="219"/>
    </location>
</feature>
<dbReference type="GO" id="GO:0003677">
    <property type="term" value="F:DNA binding"/>
    <property type="evidence" value="ECO:0007669"/>
    <property type="project" value="UniProtKB-KW"/>
</dbReference>
<dbReference type="SMART" id="SM00448">
    <property type="entry name" value="REC"/>
    <property type="match status" value="1"/>
</dbReference>
<dbReference type="AlphaFoldDB" id="A0A953LJG5"/>
<dbReference type="PRINTS" id="PR00038">
    <property type="entry name" value="HTHLUXR"/>
</dbReference>
<dbReference type="EMBL" id="PIUK01000141">
    <property type="protein sequence ID" value="MBY6277129.1"/>
    <property type="molecule type" value="Genomic_DNA"/>
</dbReference>
<dbReference type="SUPFAM" id="SSF52172">
    <property type="entry name" value="CheY-like"/>
    <property type="match status" value="1"/>
</dbReference>
<dbReference type="PROSITE" id="PS00622">
    <property type="entry name" value="HTH_LUXR_1"/>
    <property type="match status" value="1"/>
</dbReference>
<dbReference type="PROSITE" id="PS50110">
    <property type="entry name" value="RESPONSE_REGULATORY"/>
    <property type="match status" value="1"/>
</dbReference>
<accession>A0A953LJG5</accession>
<dbReference type="CDD" id="cd17535">
    <property type="entry name" value="REC_NarL-like"/>
    <property type="match status" value="1"/>
</dbReference>
<dbReference type="CDD" id="cd06170">
    <property type="entry name" value="LuxR_C_like"/>
    <property type="match status" value="1"/>
</dbReference>
<dbReference type="InterPro" id="IPR016032">
    <property type="entry name" value="Sig_transdc_resp-reg_C-effctor"/>
</dbReference>
<dbReference type="Gene3D" id="3.40.50.2300">
    <property type="match status" value="1"/>
</dbReference>
<reference evidence="10" key="1">
    <citation type="submission" date="2017-11" db="EMBL/GenBank/DDBJ databases">
        <title>Three new genomes from thermophilic consortium.</title>
        <authorList>
            <person name="Quaggio R."/>
            <person name="Amgarten D."/>
            <person name="Setubal J.C."/>
        </authorList>
    </citation>
    <scope>NUCLEOTIDE SEQUENCE</scope>
    <source>
        <strain evidence="10">ZCTH01-B2</strain>
    </source>
</reference>
<feature type="modified residue" description="4-aspartylphosphate" evidence="7">
    <location>
        <position position="58"/>
    </location>
</feature>
<dbReference type="Pfam" id="PF00072">
    <property type="entry name" value="Response_reg"/>
    <property type="match status" value="1"/>
</dbReference>
<dbReference type="Pfam" id="PF00196">
    <property type="entry name" value="GerE"/>
    <property type="match status" value="1"/>
</dbReference>
<evidence type="ECO:0000313" key="11">
    <source>
        <dbReference type="Proteomes" id="UP000732377"/>
    </source>
</evidence>
<gene>
    <name evidence="10" type="ORF">CWE10_13105</name>
</gene>
<dbReference type="GO" id="GO:0006355">
    <property type="term" value="P:regulation of DNA-templated transcription"/>
    <property type="evidence" value="ECO:0007669"/>
    <property type="project" value="InterPro"/>
</dbReference>
<dbReference type="InterPro" id="IPR039420">
    <property type="entry name" value="WalR-like"/>
</dbReference>
<organism evidence="10 11">
    <name type="scientific">Symbiobacterium thermophilum</name>
    <dbReference type="NCBI Taxonomy" id="2734"/>
    <lineage>
        <taxon>Bacteria</taxon>
        <taxon>Bacillati</taxon>
        <taxon>Bacillota</taxon>
        <taxon>Clostridia</taxon>
        <taxon>Eubacteriales</taxon>
        <taxon>Symbiobacteriaceae</taxon>
        <taxon>Symbiobacterium</taxon>
    </lineage>
</organism>
<keyword evidence="3" id="KW-0805">Transcription regulation</keyword>
<dbReference type="GO" id="GO:0000160">
    <property type="term" value="P:phosphorelay signal transduction system"/>
    <property type="evidence" value="ECO:0007669"/>
    <property type="project" value="InterPro"/>
</dbReference>
<evidence type="ECO:0000256" key="4">
    <source>
        <dbReference type="ARBA" id="ARBA00023125"/>
    </source>
</evidence>
<dbReference type="PANTHER" id="PTHR43214">
    <property type="entry name" value="TWO-COMPONENT RESPONSE REGULATOR"/>
    <property type="match status" value="1"/>
</dbReference>
<evidence type="ECO:0000256" key="5">
    <source>
        <dbReference type="ARBA" id="ARBA00023163"/>
    </source>
</evidence>
<dbReference type="InterPro" id="IPR000792">
    <property type="entry name" value="Tscrpt_reg_LuxR_C"/>
</dbReference>
<protein>
    <recommendedName>
        <fullName evidence="1">Stage 0 sporulation protein A homolog</fullName>
    </recommendedName>
</protein>
<evidence type="ECO:0000256" key="2">
    <source>
        <dbReference type="ARBA" id="ARBA00022553"/>
    </source>
</evidence>
<evidence type="ECO:0000256" key="7">
    <source>
        <dbReference type="PROSITE-ProRule" id="PRU00169"/>
    </source>
</evidence>
<keyword evidence="4 10" id="KW-0238">DNA-binding</keyword>
<evidence type="ECO:0000256" key="3">
    <source>
        <dbReference type="ARBA" id="ARBA00023015"/>
    </source>
</evidence>
<sequence length="221" mass="24184">MDGRKIRIMIVDDQSLLRRGLAALLNRNPDMEVVGEASSGEEALRMAAELKPDVILMDVRMPGMDGVTATRELVRSGTAAGVIILTTFDDDEYIFEGLAAGARGYLLKDAEYDELSQAIRTVAAGESLLQPQITTRVLKEFSRLSSMAASRPKARPLVEPLTERETEVLRLMASGASNQDIAEKLFIGQGTVKHHVRSIFAKLGARDRVHAILLAQELNLV</sequence>
<dbReference type="RefSeq" id="WP_011197275.1">
    <property type="nucleotide sequence ID" value="NZ_JACSIR010000229.1"/>
</dbReference>